<evidence type="ECO:0000256" key="5">
    <source>
        <dbReference type="SAM" id="Phobius"/>
    </source>
</evidence>
<evidence type="ECO:0000256" key="1">
    <source>
        <dbReference type="ARBA" id="ARBA00004141"/>
    </source>
</evidence>
<evidence type="ECO:0000256" key="2">
    <source>
        <dbReference type="ARBA" id="ARBA00022692"/>
    </source>
</evidence>
<accession>A0A9J6GMG5</accession>
<organism evidence="7 8">
    <name type="scientific">Haemaphysalis longicornis</name>
    <name type="common">Bush tick</name>
    <dbReference type="NCBI Taxonomy" id="44386"/>
    <lineage>
        <taxon>Eukaryota</taxon>
        <taxon>Metazoa</taxon>
        <taxon>Ecdysozoa</taxon>
        <taxon>Arthropoda</taxon>
        <taxon>Chelicerata</taxon>
        <taxon>Arachnida</taxon>
        <taxon>Acari</taxon>
        <taxon>Parasitiformes</taxon>
        <taxon>Ixodida</taxon>
        <taxon>Ixodoidea</taxon>
        <taxon>Ixodidae</taxon>
        <taxon>Haemaphysalinae</taxon>
        <taxon>Haemaphysalis</taxon>
    </lineage>
</organism>
<protein>
    <recommendedName>
        <fullName evidence="6">ABC-2 type transporter transmembrane domain-containing protein</fullName>
    </recommendedName>
</protein>
<evidence type="ECO:0000256" key="3">
    <source>
        <dbReference type="ARBA" id="ARBA00022989"/>
    </source>
</evidence>
<comment type="caution">
    <text evidence="7">The sequence shown here is derived from an EMBL/GenBank/DDBJ whole genome shotgun (WGS) entry which is preliminary data.</text>
</comment>
<proteinExistence type="predicted"/>
<keyword evidence="3 5" id="KW-1133">Transmembrane helix</keyword>
<dbReference type="Pfam" id="PF01061">
    <property type="entry name" value="ABC2_membrane"/>
    <property type="match status" value="1"/>
</dbReference>
<dbReference type="GO" id="GO:0140359">
    <property type="term" value="F:ABC-type transporter activity"/>
    <property type="evidence" value="ECO:0007669"/>
    <property type="project" value="InterPro"/>
</dbReference>
<keyword evidence="2 5" id="KW-0812">Transmembrane</keyword>
<dbReference type="VEuPathDB" id="VectorBase:HLOH_060789"/>
<keyword evidence="4 5" id="KW-0472">Membrane</keyword>
<keyword evidence="8" id="KW-1185">Reference proteome</keyword>
<evidence type="ECO:0000259" key="6">
    <source>
        <dbReference type="Pfam" id="PF01061"/>
    </source>
</evidence>
<name>A0A9J6GMG5_HAELO</name>
<evidence type="ECO:0000256" key="4">
    <source>
        <dbReference type="ARBA" id="ARBA00023136"/>
    </source>
</evidence>
<evidence type="ECO:0000313" key="8">
    <source>
        <dbReference type="Proteomes" id="UP000821853"/>
    </source>
</evidence>
<dbReference type="AlphaFoldDB" id="A0A9J6GMG5"/>
<dbReference type="InterPro" id="IPR013525">
    <property type="entry name" value="ABC2_TM"/>
</dbReference>
<gene>
    <name evidence="7" type="ORF">HPB48_019057</name>
</gene>
<feature type="domain" description="ABC-2 type transporter transmembrane" evidence="6">
    <location>
        <begin position="1"/>
        <end position="38"/>
    </location>
</feature>
<dbReference type="Proteomes" id="UP000821853">
    <property type="component" value="Chromosome 5"/>
</dbReference>
<dbReference type="EMBL" id="JABSTR010000007">
    <property type="protein sequence ID" value="KAH9375356.1"/>
    <property type="molecule type" value="Genomic_DNA"/>
</dbReference>
<feature type="transmembrane region" description="Helical" evidence="5">
    <location>
        <begin position="66"/>
        <end position="99"/>
    </location>
</feature>
<sequence length="108" mass="12222">MLLFSGFVVTLRAMPSYLHWISYLSFVRYAYEGCMMTLYGYGRPEMPCNDEDDSTGPCLFTDPMEFIHFLGLNVITVELCALALLVFVVLLNAATYLALRLRVKCAFG</sequence>
<evidence type="ECO:0000313" key="7">
    <source>
        <dbReference type="EMBL" id="KAH9375356.1"/>
    </source>
</evidence>
<dbReference type="GO" id="GO:0016020">
    <property type="term" value="C:membrane"/>
    <property type="evidence" value="ECO:0007669"/>
    <property type="project" value="UniProtKB-SubCell"/>
</dbReference>
<reference evidence="7 8" key="1">
    <citation type="journal article" date="2020" name="Cell">
        <title>Large-Scale Comparative Analyses of Tick Genomes Elucidate Their Genetic Diversity and Vector Capacities.</title>
        <authorList>
            <consortium name="Tick Genome and Microbiome Consortium (TIGMIC)"/>
            <person name="Jia N."/>
            <person name="Wang J."/>
            <person name="Shi W."/>
            <person name="Du L."/>
            <person name="Sun Y."/>
            <person name="Zhan W."/>
            <person name="Jiang J.F."/>
            <person name="Wang Q."/>
            <person name="Zhang B."/>
            <person name="Ji P."/>
            <person name="Bell-Sakyi L."/>
            <person name="Cui X.M."/>
            <person name="Yuan T.T."/>
            <person name="Jiang B.G."/>
            <person name="Yang W.F."/>
            <person name="Lam T.T."/>
            <person name="Chang Q.C."/>
            <person name="Ding S.J."/>
            <person name="Wang X.J."/>
            <person name="Zhu J.G."/>
            <person name="Ruan X.D."/>
            <person name="Zhao L."/>
            <person name="Wei J.T."/>
            <person name="Ye R.Z."/>
            <person name="Que T.C."/>
            <person name="Du C.H."/>
            <person name="Zhou Y.H."/>
            <person name="Cheng J.X."/>
            <person name="Dai P.F."/>
            <person name="Guo W.B."/>
            <person name="Han X.H."/>
            <person name="Huang E.J."/>
            <person name="Li L.F."/>
            <person name="Wei W."/>
            <person name="Gao Y.C."/>
            <person name="Liu J.Z."/>
            <person name="Shao H.Z."/>
            <person name="Wang X."/>
            <person name="Wang C.C."/>
            <person name="Yang T.C."/>
            <person name="Huo Q.B."/>
            <person name="Li W."/>
            <person name="Chen H.Y."/>
            <person name="Chen S.E."/>
            <person name="Zhou L.G."/>
            <person name="Ni X.B."/>
            <person name="Tian J.H."/>
            <person name="Sheng Y."/>
            <person name="Liu T."/>
            <person name="Pan Y.S."/>
            <person name="Xia L.Y."/>
            <person name="Li J."/>
            <person name="Zhao F."/>
            <person name="Cao W.C."/>
        </authorList>
    </citation>
    <scope>NUCLEOTIDE SEQUENCE [LARGE SCALE GENOMIC DNA]</scope>
    <source>
        <strain evidence="7">HaeL-2018</strain>
    </source>
</reference>
<comment type="subcellular location">
    <subcellularLocation>
        <location evidence="1">Membrane</location>
        <topology evidence="1">Multi-pass membrane protein</topology>
    </subcellularLocation>
</comment>
<dbReference type="OrthoDB" id="9989122at2759"/>